<dbReference type="AlphaFoldDB" id="A0A151INP2"/>
<organism evidence="1 2">
    <name type="scientific">Cyphomyrmex costatus</name>
    <dbReference type="NCBI Taxonomy" id="456900"/>
    <lineage>
        <taxon>Eukaryota</taxon>
        <taxon>Metazoa</taxon>
        <taxon>Ecdysozoa</taxon>
        <taxon>Arthropoda</taxon>
        <taxon>Hexapoda</taxon>
        <taxon>Insecta</taxon>
        <taxon>Pterygota</taxon>
        <taxon>Neoptera</taxon>
        <taxon>Endopterygota</taxon>
        <taxon>Hymenoptera</taxon>
        <taxon>Apocrita</taxon>
        <taxon>Aculeata</taxon>
        <taxon>Formicoidea</taxon>
        <taxon>Formicidae</taxon>
        <taxon>Myrmicinae</taxon>
        <taxon>Cyphomyrmex</taxon>
    </lineage>
</organism>
<name>A0A151INP2_9HYME</name>
<keyword evidence="2" id="KW-1185">Reference proteome</keyword>
<dbReference type="EMBL" id="KQ976918">
    <property type="protein sequence ID" value="KYN07090.1"/>
    <property type="molecule type" value="Genomic_DNA"/>
</dbReference>
<proteinExistence type="predicted"/>
<protein>
    <submittedName>
        <fullName evidence="1">Uncharacterized protein</fullName>
    </submittedName>
</protein>
<gene>
    <name evidence="1" type="ORF">ALC62_01949</name>
</gene>
<evidence type="ECO:0000313" key="2">
    <source>
        <dbReference type="Proteomes" id="UP000078542"/>
    </source>
</evidence>
<reference evidence="1 2" key="1">
    <citation type="submission" date="2016-03" db="EMBL/GenBank/DDBJ databases">
        <title>Cyphomyrmex costatus WGS genome.</title>
        <authorList>
            <person name="Nygaard S."/>
            <person name="Hu H."/>
            <person name="Boomsma J."/>
            <person name="Zhang G."/>
        </authorList>
    </citation>
    <scope>NUCLEOTIDE SEQUENCE [LARGE SCALE GENOMIC DNA]</scope>
    <source>
        <strain evidence="1">MS0001</strain>
        <tissue evidence="1">Whole body</tissue>
    </source>
</reference>
<dbReference type="Proteomes" id="UP000078542">
    <property type="component" value="Unassembled WGS sequence"/>
</dbReference>
<accession>A0A151INP2</accession>
<evidence type="ECO:0000313" key="1">
    <source>
        <dbReference type="EMBL" id="KYN07090.1"/>
    </source>
</evidence>
<sequence>MGTNCLVINNNATSTKVIDQSFVDLCQEIPMKDVNEIVLPKDIPPLQLQGACAIDDIGGGEIQEINDKKNTFRNNNKETLVSSNDKETLVKRKIVKTPKRESAKDVHARREKEKAVRQNEYLKLKRIELQLKAKKYKAKYNIDIDNNVDENDEIL</sequence>